<dbReference type="EMBL" id="BMHC01000002">
    <property type="protein sequence ID" value="GGI21826.1"/>
    <property type="molecule type" value="Genomic_DNA"/>
</dbReference>
<sequence length="119" mass="13006">MTLSIRRNFDPTLPATHTVQIDVAPGFAAGKIKQVMGLLMKANEQAKGAPITALSVRVDDTQFLIGLSAVPQDASKNSLLIRNEDWIDIPILYATQHRAILAVEKNSDVLPLFNTVFAH</sequence>
<reference evidence="1" key="1">
    <citation type="journal article" date="2014" name="Int. J. Syst. Evol. Microbiol.">
        <title>Complete genome sequence of Corynebacterium casei LMG S-19264T (=DSM 44701T), isolated from a smear-ripened cheese.</title>
        <authorList>
            <consortium name="US DOE Joint Genome Institute (JGI-PGF)"/>
            <person name="Walter F."/>
            <person name="Albersmeier A."/>
            <person name="Kalinowski J."/>
            <person name="Ruckert C."/>
        </authorList>
    </citation>
    <scope>NUCLEOTIDE SEQUENCE</scope>
    <source>
        <strain evidence="1">CGMCC 1.15034</strain>
    </source>
</reference>
<comment type="caution">
    <text evidence="1">The sequence shown here is derived from an EMBL/GenBank/DDBJ whole genome shotgun (WGS) entry which is preliminary data.</text>
</comment>
<accession>A0AA87W2U3</accession>
<evidence type="ECO:0000313" key="1">
    <source>
        <dbReference type="EMBL" id="GGI21826.1"/>
    </source>
</evidence>
<dbReference type="Proteomes" id="UP000625079">
    <property type="component" value="Unassembled WGS sequence"/>
</dbReference>
<proteinExistence type="predicted"/>
<dbReference type="RefSeq" id="WP_128967374.1">
    <property type="nucleotide sequence ID" value="NZ_BMHC01000002.1"/>
</dbReference>
<evidence type="ECO:0000313" key="2">
    <source>
        <dbReference type="Proteomes" id="UP000625079"/>
    </source>
</evidence>
<reference evidence="1" key="2">
    <citation type="submission" date="2022-12" db="EMBL/GenBank/DDBJ databases">
        <authorList>
            <person name="Sun Q."/>
            <person name="Zhou Y."/>
        </authorList>
    </citation>
    <scope>NUCLEOTIDE SEQUENCE</scope>
    <source>
        <strain evidence="1">CGMCC 1.15034</strain>
    </source>
</reference>
<gene>
    <name evidence="1" type="ORF">GCM10010987_16280</name>
</gene>
<protein>
    <submittedName>
        <fullName evidence="1">Uncharacterized protein</fullName>
    </submittedName>
</protein>
<organism evidence="1 2">
    <name type="scientific">Bradyrhizobium guangdongense</name>
    <dbReference type="NCBI Taxonomy" id="1325090"/>
    <lineage>
        <taxon>Bacteria</taxon>
        <taxon>Pseudomonadati</taxon>
        <taxon>Pseudomonadota</taxon>
        <taxon>Alphaproteobacteria</taxon>
        <taxon>Hyphomicrobiales</taxon>
        <taxon>Nitrobacteraceae</taxon>
        <taxon>Bradyrhizobium</taxon>
    </lineage>
</organism>
<dbReference type="AlphaFoldDB" id="A0AA87W2U3"/>
<name>A0AA87W2U3_9BRAD</name>